<protein>
    <submittedName>
        <fullName evidence="1">Uncharacterized protein</fullName>
    </submittedName>
</protein>
<evidence type="ECO:0000313" key="1">
    <source>
        <dbReference type="EMBL" id="MCC2148134.1"/>
    </source>
</evidence>
<accession>A0ABS8ET27</accession>
<proteinExistence type="predicted"/>
<reference evidence="1 2" key="1">
    <citation type="submission" date="2021-10" db="EMBL/GenBank/DDBJ databases">
        <title>Anaerobic single-cell dispensing facilitates the cultivation of human gut bacteria.</title>
        <authorList>
            <person name="Afrizal A."/>
        </authorList>
    </citation>
    <scope>NUCLEOTIDE SEQUENCE [LARGE SCALE GENOMIC DNA]</scope>
    <source>
        <strain evidence="1 2">CLA-AA-H246</strain>
    </source>
</reference>
<dbReference type="Proteomes" id="UP001299235">
    <property type="component" value="Unassembled WGS sequence"/>
</dbReference>
<name>A0ABS8ET27_9FIRM</name>
<gene>
    <name evidence="1" type="ORF">LKD42_02530</name>
</gene>
<dbReference type="RefSeq" id="WP_248834730.1">
    <property type="nucleotide sequence ID" value="NZ_JAJEQE010000004.1"/>
</dbReference>
<organism evidence="1 2">
    <name type="scientific">Hominisplanchenecus faecis</name>
    <dbReference type="NCBI Taxonomy" id="2885351"/>
    <lineage>
        <taxon>Bacteria</taxon>
        <taxon>Bacillati</taxon>
        <taxon>Bacillota</taxon>
        <taxon>Clostridia</taxon>
        <taxon>Lachnospirales</taxon>
        <taxon>Lachnospiraceae</taxon>
        <taxon>Hominisplanchenecus</taxon>
    </lineage>
</organism>
<sequence length="79" mass="9161">MRITWKDSLAVTKKSFKYRKHLISPYKDGWIVDLPDDNNIYANQYCVKNAVDLALGGNESRKSISEKRIRYGIQIIGKK</sequence>
<keyword evidence="2" id="KW-1185">Reference proteome</keyword>
<dbReference type="EMBL" id="JAJEQE010000004">
    <property type="protein sequence ID" value="MCC2148134.1"/>
    <property type="molecule type" value="Genomic_DNA"/>
</dbReference>
<comment type="caution">
    <text evidence="1">The sequence shown here is derived from an EMBL/GenBank/DDBJ whole genome shotgun (WGS) entry which is preliminary data.</text>
</comment>
<evidence type="ECO:0000313" key="2">
    <source>
        <dbReference type="Proteomes" id="UP001299235"/>
    </source>
</evidence>